<keyword evidence="1" id="KW-0472">Membrane</keyword>
<feature type="transmembrane region" description="Helical" evidence="1">
    <location>
        <begin position="12"/>
        <end position="37"/>
    </location>
</feature>
<feature type="transmembrane region" description="Helical" evidence="1">
    <location>
        <begin position="93"/>
        <end position="111"/>
    </location>
</feature>
<feature type="transmembrane region" description="Helical" evidence="1">
    <location>
        <begin position="131"/>
        <end position="152"/>
    </location>
</feature>
<gene>
    <name evidence="3" type="ORF">BJY01DRAFT_222533</name>
</gene>
<keyword evidence="1" id="KW-1133">Transmembrane helix</keyword>
<dbReference type="Pfam" id="PF24803">
    <property type="entry name" value="DUF7704"/>
    <property type="match status" value="1"/>
</dbReference>
<organism evidence="3 4">
    <name type="scientific">Aspergillus pseudoustus</name>
    <dbReference type="NCBI Taxonomy" id="1810923"/>
    <lineage>
        <taxon>Eukaryota</taxon>
        <taxon>Fungi</taxon>
        <taxon>Dikarya</taxon>
        <taxon>Ascomycota</taxon>
        <taxon>Pezizomycotina</taxon>
        <taxon>Eurotiomycetes</taxon>
        <taxon>Eurotiomycetidae</taxon>
        <taxon>Eurotiales</taxon>
        <taxon>Aspergillaceae</taxon>
        <taxon>Aspergillus</taxon>
        <taxon>Aspergillus subgen. Nidulantes</taxon>
    </lineage>
</organism>
<reference evidence="3 4" key="1">
    <citation type="submission" date="2024-07" db="EMBL/GenBank/DDBJ databases">
        <title>Section-level genome sequencing and comparative genomics of Aspergillus sections Usti and Cavernicolus.</title>
        <authorList>
            <consortium name="Lawrence Berkeley National Laboratory"/>
            <person name="Nybo J.L."/>
            <person name="Vesth T.C."/>
            <person name="Theobald S."/>
            <person name="Frisvad J.C."/>
            <person name="Larsen T.O."/>
            <person name="Kjaerboelling I."/>
            <person name="Rothschild-Mancinelli K."/>
            <person name="Lyhne E.K."/>
            <person name="Kogle M.E."/>
            <person name="Barry K."/>
            <person name="Clum A."/>
            <person name="Na H."/>
            <person name="Ledsgaard L."/>
            <person name="Lin J."/>
            <person name="Lipzen A."/>
            <person name="Kuo A."/>
            <person name="Riley R."/>
            <person name="Mondo S."/>
            <person name="Labutti K."/>
            <person name="Haridas S."/>
            <person name="Pangalinan J."/>
            <person name="Salamov A.A."/>
            <person name="Simmons B.A."/>
            <person name="Magnuson J.K."/>
            <person name="Chen J."/>
            <person name="Drula E."/>
            <person name="Henrissat B."/>
            <person name="Wiebenga A."/>
            <person name="Lubbers R.J."/>
            <person name="Gomes A.C."/>
            <person name="Makela M.R."/>
            <person name="Stajich J."/>
            <person name="Grigoriev I.V."/>
            <person name="Mortensen U.H."/>
            <person name="De Vries R.P."/>
            <person name="Baker S.E."/>
            <person name="Andersen M.R."/>
        </authorList>
    </citation>
    <scope>NUCLEOTIDE SEQUENCE [LARGE SCALE GENOMIC DNA]</scope>
    <source>
        <strain evidence="3 4">CBS 123904</strain>
    </source>
</reference>
<evidence type="ECO:0000313" key="3">
    <source>
        <dbReference type="EMBL" id="KAL2836118.1"/>
    </source>
</evidence>
<accession>A0ABR4J7R5</accession>
<keyword evidence="1" id="KW-0812">Transmembrane</keyword>
<evidence type="ECO:0000259" key="2">
    <source>
        <dbReference type="Pfam" id="PF24803"/>
    </source>
</evidence>
<feature type="transmembrane region" description="Helical" evidence="1">
    <location>
        <begin position="57"/>
        <end position="81"/>
    </location>
</feature>
<evidence type="ECO:0000313" key="4">
    <source>
        <dbReference type="Proteomes" id="UP001610446"/>
    </source>
</evidence>
<dbReference type="EMBL" id="JBFXLU010000185">
    <property type="protein sequence ID" value="KAL2836118.1"/>
    <property type="molecule type" value="Genomic_DNA"/>
</dbReference>
<dbReference type="PANTHER" id="PTHR37019:SF2">
    <property type="entry name" value="EXPERA DOMAIN-CONTAINING PROTEIN"/>
    <property type="match status" value="1"/>
</dbReference>
<keyword evidence="4" id="KW-1185">Reference proteome</keyword>
<comment type="caution">
    <text evidence="3">The sequence shown here is derived from an EMBL/GenBank/DDBJ whole genome shotgun (WGS) entry which is preliminary data.</text>
</comment>
<dbReference type="PANTHER" id="PTHR37019">
    <property type="entry name" value="CHROMOSOME 1, WHOLE GENOME SHOTGUN SEQUENCE"/>
    <property type="match status" value="1"/>
</dbReference>
<evidence type="ECO:0000256" key="1">
    <source>
        <dbReference type="SAM" id="Phobius"/>
    </source>
</evidence>
<dbReference type="Proteomes" id="UP001610446">
    <property type="component" value="Unassembled WGS sequence"/>
</dbReference>
<proteinExistence type="predicted"/>
<dbReference type="InterPro" id="IPR056121">
    <property type="entry name" value="DUF7704"/>
</dbReference>
<sequence length="166" mass="18298">MVTTIFPTWPHILFAVIEPLTLIGGWLCPILDLHGFITNQIPTSTSFPNPSDVHIDPTSFALAYQLANLYGLLAVLGAGVVHATSEPKVLRNYLVALAIADVGHIYVTYLAMGWDVFSNVRGWNVLTWGNIGVTGFLFVNRLLYFAGAFGYAQSPTWEARKMEKRG</sequence>
<feature type="domain" description="DUF7704" evidence="2">
    <location>
        <begin position="4"/>
        <end position="150"/>
    </location>
</feature>
<name>A0ABR4J7R5_9EURO</name>
<protein>
    <recommendedName>
        <fullName evidence="2">DUF7704 domain-containing protein</fullName>
    </recommendedName>
</protein>